<dbReference type="InterPro" id="IPR016162">
    <property type="entry name" value="Ald_DH_N"/>
</dbReference>
<dbReference type="CDD" id="cd07129">
    <property type="entry name" value="ALDH_KGSADH"/>
    <property type="match status" value="1"/>
</dbReference>
<feature type="domain" description="Aldehyde dehydrogenase" evidence="2">
    <location>
        <begin position="6"/>
        <end position="310"/>
    </location>
</feature>
<protein>
    <submittedName>
        <fullName evidence="3">2,5-dioxovalerate dehydrogenase</fullName>
    </submittedName>
</protein>
<sequence length="508" mass="53020">MSEVYSMDPRTGLTMEMVAEDSDAREVARVCAAAAEAAVGLDRMGAAGRATLLEAVARELESDGALLVRTADRETALGAERLSGELARTCGQLRFFADVLREGSYADAVIDRAAAADDTGPGRPDMRRMLLPLGPVAVFGSSNFPLAFSVAGGDTASALAAGCPVVVKAHPSHPATSLVAFRAVTRAVAACGAPVGTVGIVWGFDAGRTLVLDPRIKAVGFTGSLSGGRHLHRLATSRPEPIPFHGELSSLNPVFVTPGAARERAEAVGRGFVQSFSFGHGQVCTKPGLLLVPAGADGAALREEVARAVAELAPSWLLNDGIRSMFRQGVERLSTLPGVRPAAAGRPAGDDERLVGAALVSVDAKELLHGAAPLMEECFGPFAVLAEYHDTTELEEAAEALAGQLSCAVHATDDDHELAGRLLDRLTRSCGRIVWNGFTTGVAVGWATHHGGPYPATTSPEHTSVGAASIGRFLRPVCYQSVPDALLPPQLRDANPLELPRRVDGVRC</sequence>
<evidence type="ECO:0000313" key="4">
    <source>
        <dbReference type="Proteomes" id="UP000622166"/>
    </source>
</evidence>
<dbReference type="EMBL" id="BMVW01000001">
    <property type="protein sequence ID" value="GGY90266.1"/>
    <property type="molecule type" value="Genomic_DNA"/>
</dbReference>
<organism evidence="3 4">
    <name type="scientific">Streptomyces poonensis</name>
    <dbReference type="NCBI Taxonomy" id="68255"/>
    <lineage>
        <taxon>Bacteria</taxon>
        <taxon>Bacillati</taxon>
        <taxon>Actinomycetota</taxon>
        <taxon>Actinomycetes</taxon>
        <taxon>Kitasatosporales</taxon>
        <taxon>Streptomycetaceae</taxon>
        <taxon>Streptomyces</taxon>
    </lineage>
</organism>
<dbReference type="Proteomes" id="UP000622166">
    <property type="component" value="Unassembled WGS sequence"/>
</dbReference>
<dbReference type="Gene3D" id="3.40.309.10">
    <property type="entry name" value="Aldehyde Dehydrogenase, Chain A, domain 2"/>
    <property type="match status" value="1"/>
</dbReference>
<evidence type="ECO:0000313" key="3">
    <source>
        <dbReference type="EMBL" id="GGY90266.1"/>
    </source>
</evidence>
<dbReference type="InterPro" id="IPR050740">
    <property type="entry name" value="Aldehyde_DH_Superfamily"/>
</dbReference>
<dbReference type="PANTHER" id="PTHR43353:SF3">
    <property type="entry name" value="ALDEHYDE DEHYDROGENASE-RELATED"/>
    <property type="match status" value="1"/>
</dbReference>
<dbReference type="PANTHER" id="PTHR43353">
    <property type="entry name" value="SUCCINATE-SEMIALDEHYDE DEHYDROGENASE, MITOCHONDRIAL"/>
    <property type="match status" value="1"/>
</dbReference>
<dbReference type="InterPro" id="IPR044151">
    <property type="entry name" value="ALDH_KGSADH"/>
</dbReference>
<dbReference type="Pfam" id="PF00171">
    <property type="entry name" value="Aldedh"/>
    <property type="match status" value="1"/>
</dbReference>
<evidence type="ECO:0000256" key="1">
    <source>
        <dbReference type="ARBA" id="ARBA00023002"/>
    </source>
</evidence>
<dbReference type="GO" id="GO:0016620">
    <property type="term" value="F:oxidoreductase activity, acting on the aldehyde or oxo group of donors, NAD or NADP as acceptor"/>
    <property type="evidence" value="ECO:0007669"/>
    <property type="project" value="InterPro"/>
</dbReference>
<dbReference type="SUPFAM" id="SSF53720">
    <property type="entry name" value="ALDH-like"/>
    <property type="match status" value="1"/>
</dbReference>
<gene>
    <name evidence="3" type="ORF">GCM10010365_05830</name>
</gene>
<proteinExistence type="predicted"/>
<keyword evidence="1" id="KW-0560">Oxidoreductase</keyword>
<dbReference type="RefSeq" id="WP_189854922.1">
    <property type="nucleotide sequence ID" value="NZ_BMVW01000001.1"/>
</dbReference>
<comment type="caution">
    <text evidence="3">The sequence shown here is derived from an EMBL/GenBank/DDBJ whole genome shotgun (WGS) entry which is preliminary data.</text>
</comment>
<name>A0A918P8A6_9ACTN</name>
<reference evidence="3" key="1">
    <citation type="journal article" date="2014" name="Int. J. Syst. Evol. Microbiol.">
        <title>Complete genome sequence of Corynebacterium casei LMG S-19264T (=DSM 44701T), isolated from a smear-ripened cheese.</title>
        <authorList>
            <consortium name="US DOE Joint Genome Institute (JGI-PGF)"/>
            <person name="Walter F."/>
            <person name="Albersmeier A."/>
            <person name="Kalinowski J."/>
            <person name="Ruckert C."/>
        </authorList>
    </citation>
    <scope>NUCLEOTIDE SEQUENCE</scope>
    <source>
        <strain evidence="3">JCM 4815</strain>
    </source>
</reference>
<accession>A0A918P8A6</accession>
<dbReference type="InterPro" id="IPR016163">
    <property type="entry name" value="Ald_DH_C"/>
</dbReference>
<reference evidence="3" key="2">
    <citation type="submission" date="2020-09" db="EMBL/GenBank/DDBJ databases">
        <authorList>
            <person name="Sun Q."/>
            <person name="Ohkuma M."/>
        </authorList>
    </citation>
    <scope>NUCLEOTIDE SEQUENCE</scope>
    <source>
        <strain evidence="3">JCM 4815</strain>
    </source>
</reference>
<dbReference type="AlphaFoldDB" id="A0A918P8A6"/>
<dbReference type="Gene3D" id="3.40.605.10">
    <property type="entry name" value="Aldehyde Dehydrogenase, Chain A, domain 1"/>
    <property type="match status" value="1"/>
</dbReference>
<dbReference type="InterPro" id="IPR016161">
    <property type="entry name" value="Ald_DH/histidinol_DH"/>
</dbReference>
<evidence type="ECO:0000259" key="2">
    <source>
        <dbReference type="Pfam" id="PF00171"/>
    </source>
</evidence>
<keyword evidence="4" id="KW-1185">Reference proteome</keyword>
<dbReference type="InterPro" id="IPR015590">
    <property type="entry name" value="Aldehyde_DH_dom"/>
</dbReference>